<evidence type="ECO:0000313" key="1">
    <source>
        <dbReference type="EMBL" id="TGY87683.1"/>
    </source>
</evidence>
<dbReference type="AlphaFoldDB" id="A0A4S2GXC5"/>
<gene>
    <name evidence="1" type="ORF">E5163_14730</name>
</gene>
<sequence length="223" mass="24201">MSGYVVHRIGREGAPVVVVDDFAAEPERLAEAASARPFSRNGIHYPGVRAAAPSAYLGERMDLIRQILVEVFGAVRGAVLAECNFSLVTQDPATLTPIQRLPHFDGADAGRIAVLHYLCGPQMGGTSFYRHVSTGFETITPDRLSAYDAALRADVARAGLPDGYFTAPSPLFEPIFTLPARYNRLAVYRGISLHSGDIPEGFAFDPDPRTGRLTVNTFLQVRP</sequence>
<evidence type="ECO:0000313" key="2">
    <source>
        <dbReference type="Proteomes" id="UP000308054"/>
    </source>
</evidence>
<dbReference type="OrthoDB" id="7630206at2"/>
<proteinExistence type="predicted"/>
<dbReference type="Proteomes" id="UP000308054">
    <property type="component" value="Unassembled WGS sequence"/>
</dbReference>
<organism evidence="1 2">
    <name type="scientific">Marinicauda algicola</name>
    <dbReference type="NCBI Taxonomy" id="2029849"/>
    <lineage>
        <taxon>Bacteria</taxon>
        <taxon>Pseudomonadati</taxon>
        <taxon>Pseudomonadota</taxon>
        <taxon>Alphaproteobacteria</taxon>
        <taxon>Maricaulales</taxon>
        <taxon>Maricaulaceae</taxon>
        <taxon>Marinicauda</taxon>
    </lineage>
</organism>
<comment type="caution">
    <text evidence="1">The sequence shown here is derived from an EMBL/GenBank/DDBJ whole genome shotgun (WGS) entry which is preliminary data.</text>
</comment>
<dbReference type="EMBL" id="SRXW01000005">
    <property type="protein sequence ID" value="TGY87683.1"/>
    <property type="molecule type" value="Genomic_DNA"/>
</dbReference>
<protein>
    <submittedName>
        <fullName evidence="1">Uncharacterized protein</fullName>
    </submittedName>
</protein>
<accession>A0A4S2GXC5</accession>
<keyword evidence="2" id="KW-1185">Reference proteome</keyword>
<dbReference type="InterPro" id="IPR045617">
    <property type="entry name" value="DUF6445"/>
</dbReference>
<dbReference type="RefSeq" id="WP_135997288.1">
    <property type="nucleotide sequence ID" value="NZ_CP071057.1"/>
</dbReference>
<name>A0A4S2GXC5_9PROT</name>
<dbReference type="Pfam" id="PF20043">
    <property type="entry name" value="DUF6445"/>
    <property type="match status" value="1"/>
</dbReference>
<reference evidence="1 2" key="1">
    <citation type="journal article" date="2017" name="Int. J. Syst. Evol. Microbiol.">
        <title>Marinicauda algicola sp. nov., isolated from a marine red alga Rhodosorus marinus.</title>
        <authorList>
            <person name="Jeong S.E."/>
            <person name="Jeon S.H."/>
            <person name="Chun B.H."/>
            <person name="Kim D.W."/>
            <person name="Jeon C.O."/>
        </authorList>
    </citation>
    <scope>NUCLEOTIDE SEQUENCE [LARGE SCALE GENOMIC DNA]</scope>
    <source>
        <strain evidence="1 2">JCM 31718</strain>
    </source>
</reference>